<reference evidence="2 3" key="1">
    <citation type="journal article" date="2023" name="bioRxiv">
        <title>High-quality genome assemblies of four members of thePodospora anserinaspecies complex.</title>
        <authorList>
            <person name="Ament-Velasquez S.L."/>
            <person name="Vogan A.A."/>
            <person name="Wallerman O."/>
            <person name="Hartmann F."/>
            <person name="Gautier V."/>
            <person name="Silar P."/>
            <person name="Giraud T."/>
            <person name="Johannesson H."/>
        </authorList>
    </citation>
    <scope>NUCLEOTIDE SEQUENCE [LARGE SCALE GENOMIC DNA]</scope>
    <source>
        <strain evidence="2 3">CBS 124.78</strain>
    </source>
</reference>
<evidence type="ECO:0000313" key="3">
    <source>
        <dbReference type="Proteomes" id="UP001323617"/>
    </source>
</evidence>
<evidence type="ECO:0008006" key="4">
    <source>
        <dbReference type="Google" id="ProtNLM"/>
    </source>
</evidence>
<keyword evidence="3" id="KW-1185">Reference proteome</keyword>
<feature type="region of interest" description="Disordered" evidence="1">
    <location>
        <begin position="174"/>
        <end position="225"/>
    </location>
</feature>
<feature type="compositionally biased region" description="Basic and acidic residues" evidence="1">
    <location>
        <begin position="263"/>
        <end position="272"/>
    </location>
</feature>
<organism evidence="2 3">
    <name type="scientific">Podospora pseudoanserina</name>
    <dbReference type="NCBI Taxonomy" id="2609844"/>
    <lineage>
        <taxon>Eukaryota</taxon>
        <taxon>Fungi</taxon>
        <taxon>Dikarya</taxon>
        <taxon>Ascomycota</taxon>
        <taxon>Pezizomycotina</taxon>
        <taxon>Sordariomycetes</taxon>
        <taxon>Sordariomycetidae</taxon>
        <taxon>Sordariales</taxon>
        <taxon>Podosporaceae</taxon>
        <taxon>Podospora</taxon>
    </lineage>
</organism>
<dbReference type="Proteomes" id="UP001323617">
    <property type="component" value="Unassembled WGS sequence"/>
</dbReference>
<feature type="compositionally biased region" description="Polar residues" evidence="1">
    <location>
        <begin position="521"/>
        <end position="544"/>
    </location>
</feature>
<dbReference type="RefSeq" id="XP_062796922.1">
    <property type="nucleotide sequence ID" value="XM_062949742.1"/>
</dbReference>
<name>A0ABR0HLN5_9PEZI</name>
<comment type="caution">
    <text evidence="2">The sequence shown here is derived from an EMBL/GenBank/DDBJ whole genome shotgun (WGS) entry which is preliminary data.</text>
</comment>
<feature type="region of interest" description="Disordered" evidence="1">
    <location>
        <begin position="258"/>
        <end position="326"/>
    </location>
</feature>
<evidence type="ECO:0000256" key="1">
    <source>
        <dbReference type="SAM" id="MobiDB-lite"/>
    </source>
</evidence>
<proteinExistence type="predicted"/>
<evidence type="ECO:0000313" key="2">
    <source>
        <dbReference type="EMBL" id="KAK4669002.1"/>
    </source>
</evidence>
<dbReference type="EMBL" id="JAFFHC010000007">
    <property type="protein sequence ID" value="KAK4669002.1"/>
    <property type="molecule type" value="Genomic_DNA"/>
</dbReference>
<feature type="compositionally biased region" description="Basic and acidic residues" evidence="1">
    <location>
        <begin position="96"/>
        <end position="127"/>
    </location>
</feature>
<feature type="region of interest" description="Disordered" evidence="1">
    <location>
        <begin position="357"/>
        <end position="467"/>
    </location>
</feature>
<sequence length="595" mass="66616">MQSRVTLVHCFGGCQANSETCHDFSRSPSSSSTLSSQYSISFYTDLLNNNHVQMPLQQNTFVVVPNPVTFQQALAMDGPESKPPMTTKQAQKAYREANRLPKMTKAERLRRERAERERERKEEEKLKASKRAKVLRDRKKERELELAEERRRQGLPLVRVRPSQATLSTFFKGNGVSRKRDSDAYQADRPAMMEVENKENLTPVGSPSESASIKRQRLGETQSQQDFLQRDELAAAFLHPSNSPEELLEALIDDFPTASQAARELEEPRVETTEPSSPVRRGPPAFMKSSPLHRSVLKQALASSQRNLAPPLDALPDPVVDDDTGYVRPITSQDLVFSSQEVWDPEFEDDEPILVQDGQKQPDVVSDPINDSSPHVPTGRVSLPNRAMADQISSEPVGEPSARVERQTEDTLDGFTYSQFFTSSFNSADEEVGQPQPLNPPPCEPEPPKRSRSPQRPFGSSGNGIAILTARAAELQAEKEAEEERRKQAALERERQRRLQNFMERSREEERLFAQQAAATTELFTSQHGGTRNGDSMAPLSQESDYGADWTLDNIELMDSLVVPVEAGSQDSDEYGPAWTLDNVELLEAQVRGNA</sequence>
<feature type="region of interest" description="Disordered" evidence="1">
    <location>
        <begin position="96"/>
        <end position="143"/>
    </location>
</feature>
<dbReference type="GeneID" id="87970607"/>
<feature type="region of interest" description="Disordered" evidence="1">
    <location>
        <begin position="521"/>
        <end position="545"/>
    </location>
</feature>
<accession>A0ABR0HLN5</accession>
<gene>
    <name evidence="2" type="ORF">QC764_700750</name>
</gene>
<feature type="compositionally biased region" description="Basic and acidic residues" evidence="1">
    <location>
        <begin position="134"/>
        <end position="143"/>
    </location>
</feature>
<protein>
    <recommendedName>
        <fullName evidence="4">BZIP domain-containing protein</fullName>
    </recommendedName>
</protein>
<feature type="compositionally biased region" description="Polar residues" evidence="1">
    <location>
        <begin position="416"/>
        <end position="427"/>
    </location>
</feature>
<feature type="compositionally biased region" description="Low complexity" evidence="1">
    <location>
        <begin position="308"/>
        <end position="318"/>
    </location>
</feature>
<feature type="compositionally biased region" description="Polar residues" evidence="1">
    <location>
        <begin position="203"/>
        <end position="225"/>
    </location>
</feature>